<evidence type="ECO:0000313" key="2">
    <source>
        <dbReference type="Proteomes" id="UP000269221"/>
    </source>
</evidence>
<evidence type="ECO:0000313" key="1">
    <source>
        <dbReference type="EMBL" id="RMC17784.1"/>
    </source>
</evidence>
<proteinExistence type="predicted"/>
<dbReference type="AlphaFoldDB" id="A0A3M0L210"/>
<dbReference type="EMBL" id="QRBI01000098">
    <property type="protein sequence ID" value="RMC17784.1"/>
    <property type="molecule type" value="Genomic_DNA"/>
</dbReference>
<protein>
    <submittedName>
        <fullName evidence="1">Uncharacterized protein</fullName>
    </submittedName>
</protein>
<keyword evidence="2" id="KW-1185">Reference proteome</keyword>
<accession>A0A3M0L210</accession>
<sequence length="70" mass="7368">MPGAGPWPALSVLITPGLRKPWEEAVMGEAVSTDYCQHPQPDAIPPDIATGNLPPFIASCTITALLIISE</sequence>
<dbReference type="Proteomes" id="UP000269221">
    <property type="component" value="Unassembled WGS sequence"/>
</dbReference>
<reference evidence="1 2" key="1">
    <citation type="submission" date="2018-07" db="EMBL/GenBank/DDBJ databases">
        <title>A high quality draft genome assembly of the barn swallow (H. rustica rustica).</title>
        <authorList>
            <person name="Formenti G."/>
            <person name="Chiara M."/>
            <person name="Poveda L."/>
            <person name="Francoijs K.-J."/>
            <person name="Bonisoli-Alquati A."/>
            <person name="Canova L."/>
            <person name="Gianfranceschi L."/>
            <person name="Horner D.S."/>
            <person name="Saino N."/>
        </authorList>
    </citation>
    <scope>NUCLEOTIDE SEQUENCE [LARGE SCALE GENOMIC DNA]</scope>
    <source>
        <strain evidence="1">Chelidonia</strain>
        <tissue evidence="1">Blood</tissue>
    </source>
</reference>
<organism evidence="1 2">
    <name type="scientific">Hirundo rustica rustica</name>
    <dbReference type="NCBI Taxonomy" id="333673"/>
    <lineage>
        <taxon>Eukaryota</taxon>
        <taxon>Metazoa</taxon>
        <taxon>Chordata</taxon>
        <taxon>Craniata</taxon>
        <taxon>Vertebrata</taxon>
        <taxon>Euteleostomi</taxon>
        <taxon>Archelosauria</taxon>
        <taxon>Archosauria</taxon>
        <taxon>Dinosauria</taxon>
        <taxon>Saurischia</taxon>
        <taxon>Theropoda</taxon>
        <taxon>Coelurosauria</taxon>
        <taxon>Aves</taxon>
        <taxon>Neognathae</taxon>
        <taxon>Neoaves</taxon>
        <taxon>Telluraves</taxon>
        <taxon>Australaves</taxon>
        <taxon>Passeriformes</taxon>
        <taxon>Sylvioidea</taxon>
        <taxon>Hirundinidae</taxon>
        <taxon>Hirundo</taxon>
    </lineage>
</organism>
<name>A0A3M0L210_HIRRU</name>
<comment type="caution">
    <text evidence="1">The sequence shown here is derived from an EMBL/GenBank/DDBJ whole genome shotgun (WGS) entry which is preliminary data.</text>
</comment>
<gene>
    <name evidence="1" type="ORF">DUI87_05449</name>
</gene>